<dbReference type="PROSITE" id="PS00687">
    <property type="entry name" value="ALDEHYDE_DEHYDR_GLU"/>
    <property type="match status" value="1"/>
</dbReference>
<comment type="caution">
    <text evidence="6">The sequence shown here is derived from an EMBL/GenBank/DDBJ whole genome shotgun (WGS) entry which is preliminary data.</text>
</comment>
<evidence type="ECO:0000256" key="2">
    <source>
        <dbReference type="ARBA" id="ARBA00023002"/>
    </source>
</evidence>
<proteinExistence type="inferred from homology"/>
<dbReference type="EMBL" id="JAHGAW010000004">
    <property type="protein sequence ID" value="MBT2186746.1"/>
    <property type="molecule type" value="Genomic_DNA"/>
</dbReference>
<evidence type="ECO:0000259" key="5">
    <source>
        <dbReference type="Pfam" id="PF00171"/>
    </source>
</evidence>
<evidence type="ECO:0000256" key="4">
    <source>
        <dbReference type="RuleBase" id="RU003345"/>
    </source>
</evidence>
<dbReference type="AlphaFoldDB" id="A0A9X1DB58"/>
<dbReference type="InterPro" id="IPR015590">
    <property type="entry name" value="Aldehyde_DH_dom"/>
</dbReference>
<organism evidence="6 7">
    <name type="scientific">Sphingobium nicotianae</name>
    <dbReference type="NCBI Taxonomy" id="2782607"/>
    <lineage>
        <taxon>Bacteria</taxon>
        <taxon>Pseudomonadati</taxon>
        <taxon>Pseudomonadota</taxon>
        <taxon>Alphaproteobacteria</taxon>
        <taxon>Sphingomonadales</taxon>
        <taxon>Sphingomonadaceae</taxon>
        <taxon>Sphingobium</taxon>
    </lineage>
</organism>
<dbReference type="GO" id="GO:0016620">
    <property type="term" value="F:oxidoreductase activity, acting on the aldehyde or oxo group of donors, NAD or NADP as acceptor"/>
    <property type="evidence" value="ECO:0007669"/>
    <property type="project" value="InterPro"/>
</dbReference>
<protein>
    <submittedName>
        <fullName evidence="6">Aldehyde dehydrogenase</fullName>
        <ecNumber evidence="6">1.2.1.-</ecNumber>
    </submittedName>
</protein>
<dbReference type="CDD" id="cd07088">
    <property type="entry name" value="ALDH_LactADH-AldA"/>
    <property type="match status" value="1"/>
</dbReference>
<dbReference type="InterPro" id="IPR016161">
    <property type="entry name" value="Ald_DH/histidinol_DH"/>
</dbReference>
<dbReference type="EC" id="1.2.1.-" evidence="6"/>
<dbReference type="InterPro" id="IPR016162">
    <property type="entry name" value="Ald_DH_N"/>
</dbReference>
<comment type="similarity">
    <text evidence="1 4">Belongs to the aldehyde dehydrogenase family.</text>
</comment>
<feature type="active site" evidence="3">
    <location>
        <position position="246"/>
    </location>
</feature>
<dbReference type="FunFam" id="3.40.309.10:FF:000009">
    <property type="entry name" value="Aldehyde dehydrogenase A"/>
    <property type="match status" value="1"/>
</dbReference>
<accession>A0A9X1DB58</accession>
<dbReference type="Gene3D" id="3.40.605.10">
    <property type="entry name" value="Aldehyde Dehydrogenase, Chain A, domain 1"/>
    <property type="match status" value="1"/>
</dbReference>
<dbReference type="Gene3D" id="3.40.309.10">
    <property type="entry name" value="Aldehyde Dehydrogenase, Chain A, domain 2"/>
    <property type="match status" value="1"/>
</dbReference>
<dbReference type="Pfam" id="PF00171">
    <property type="entry name" value="Aldedh"/>
    <property type="match status" value="1"/>
</dbReference>
<keyword evidence="7" id="KW-1185">Reference proteome</keyword>
<dbReference type="NCBIfam" id="NF007497">
    <property type="entry name" value="PRK10090.1"/>
    <property type="match status" value="1"/>
</dbReference>
<reference evidence="6" key="1">
    <citation type="submission" date="2021-05" db="EMBL/GenBank/DDBJ databases">
        <title>Genome of Sphingobium sp. strain.</title>
        <authorList>
            <person name="Fan R."/>
        </authorList>
    </citation>
    <scope>NUCLEOTIDE SEQUENCE</scope>
    <source>
        <strain evidence="6">H33</strain>
    </source>
</reference>
<dbReference type="PANTHER" id="PTHR11699">
    <property type="entry name" value="ALDEHYDE DEHYDROGENASE-RELATED"/>
    <property type="match status" value="1"/>
</dbReference>
<evidence type="ECO:0000313" key="7">
    <source>
        <dbReference type="Proteomes" id="UP001138757"/>
    </source>
</evidence>
<gene>
    <name evidence="6" type="primary">aldA</name>
    <name evidence="6" type="ORF">KK488_07260</name>
</gene>
<keyword evidence="2 4" id="KW-0560">Oxidoreductase</keyword>
<sequence length="475" mass="51366">MLANYIDGRFVEAQGATPIPVLNPARGTVITHIPDSPRAVVDEAIDAARRAQPGWGKLTNSERAVYLRRIAARLRDNEDALSHTLTEEIGKLRDLARGEVATTANFLDYMAEWALRIEGEILPSERRGETILMQRKPMGVVGGILPWNFPFFLIARKAGPALLTGNTIVIKPSEETPGNADFFARLLDECDLPPGVFNIVHGTGKTVGEGISSHKGIDMVSFTGSVPTGIEIMKQAAANVTKVNLELGGKAPAIVMNDADLDIAIPAIRISRILNNGQVCNCAERVYVQRGIADEFTDRLVKAMRDVTYGDPLGNAPVDMGPMIHEKAALRIAGMIETSVGEGATLLTGGKHVEQGGGHYIEPTVLTGCAQDSDMIQKEIFGPVMPIHVVDELDEAIAKANDSEFGLTSSIYTRSLSNILKTTAELNFGETYVNRENMEAMQGYHAGMRKSGIGGADGKHGLLEYTQTQMVYLQN</sequence>
<dbReference type="InterPro" id="IPR029510">
    <property type="entry name" value="Ald_DH_CS_GLU"/>
</dbReference>
<evidence type="ECO:0000313" key="6">
    <source>
        <dbReference type="EMBL" id="MBT2186746.1"/>
    </source>
</evidence>
<feature type="domain" description="Aldehyde dehydrogenase" evidence="5">
    <location>
        <begin position="10"/>
        <end position="471"/>
    </location>
</feature>
<dbReference type="RefSeq" id="WP_214622492.1">
    <property type="nucleotide sequence ID" value="NZ_JAHGAW010000004.1"/>
</dbReference>
<evidence type="ECO:0000256" key="3">
    <source>
        <dbReference type="PROSITE-ProRule" id="PRU10007"/>
    </source>
</evidence>
<dbReference type="FunFam" id="3.40.605.10:FF:000007">
    <property type="entry name" value="NAD/NADP-dependent betaine aldehyde dehydrogenase"/>
    <property type="match status" value="1"/>
</dbReference>
<dbReference type="Proteomes" id="UP001138757">
    <property type="component" value="Unassembled WGS sequence"/>
</dbReference>
<dbReference type="InterPro" id="IPR016163">
    <property type="entry name" value="Ald_DH_C"/>
</dbReference>
<name>A0A9X1DB58_9SPHN</name>
<dbReference type="SUPFAM" id="SSF53720">
    <property type="entry name" value="ALDH-like"/>
    <property type="match status" value="1"/>
</dbReference>
<evidence type="ECO:0000256" key="1">
    <source>
        <dbReference type="ARBA" id="ARBA00009986"/>
    </source>
</evidence>